<dbReference type="RefSeq" id="XP_025600391.1">
    <property type="nucleotide sequence ID" value="XM_025740814.1"/>
</dbReference>
<feature type="compositionally biased region" description="Polar residues" evidence="1">
    <location>
        <begin position="662"/>
        <end position="672"/>
    </location>
</feature>
<sequence>MSSSASPTPLLVEIAPHSSSFFAGEAFVCTLTFINTLPAPPPSSPLTTPTPTSGYFPRHGHAKSHSVDVRTFARDLALEKRDEGAQDARYYAERRERDEKLLSQSAVPRRSFALHRASESLHRLPSSASLQEEEQAVPRRRGMVGRRAFSGAAAGTAASTTAQTKGHRVSQSLSASHARSGLGIGHPVNDASGAASGSGGAFRTPLPSGGVSSHNTALELRHASASSATSASALASSSVPRSASSSRLPSARVPAAHPHARKESVAAIQAEDLSSAFALDSEPSSSSTSSGSSTPRLAHPATSRATFYGAGEAANDTLESVLRDDITNWSAPRASSSSTSNTPVQSPLFPPSSSRRAAPAEGSVRLLWAYAQFGGEFRLDESLIKPAEFEDMKRRLLSTSSFGGGSLFAPAGLTAAAVPAAAPEEVKRRASWGSYLSPSAWRGHARKGSTLEETRRKLGESRAVPLFVTQPSVLLVDVDLKPGERRSYTFRLPLPPDLPPSYSGRSISFNYTLTLGTNRLDTSSSSGGSSGRQRSRLIRIPLRIYNHVAPTGTTLFFDLQNPVVWKSSAHVDEEADEKPPAPQSQAQQQQKTVREGSKSGEKRKAGGGTGKNEQMDRKAFDAYATSLVASCTPATTETREEDVATDLERVSLLVAQQQQQQPGSTAAHSSGAETLAVPTQLEPRPNSPLGRRASVGAVKEDVEEEEEGGPTSTMQAVELLSRNSSKVSYDIAKDGQLAAVLTLVKSKYRLGDTVLGVVSTNFPGAVARVVRVAAALETHESIEPTLATLPAARGARMTKVVHAEAHECALDVGQVGFQLPIPSGATPDFVTSAVKLHWTVRLSFLTLSTVKASATALRVAPPPHLEAVGEDGYEHYHLSLCAVDALSGPASAARHAQLQRQEGEEWPQGTKLELVECAVPLAVLPHSTRFQPGAASVYA</sequence>
<feature type="compositionally biased region" description="Basic and acidic residues" evidence="1">
    <location>
        <begin position="592"/>
        <end position="604"/>
    </location>
</feature>
<accession>A0A316ZGP8</accession>
<dbReference type="Proteomes" id="UP000245946">
    <property type="component" value="Unassembled WGS sequence"/>
</dbReference>
<protein>
    <submittedName>
        <fullName evidence="2">Rgp1-domain-containing protein</fullName>
    </submittedName>
</protein>
<dbReference type="InterPro" id="IPR014848">
    <property type="entry name" value="Rgp1"/>
</dbReference>
<dbReference type="GeneID" id="37268358"/>
<feature type="region of interest" description="Disordered" evidence="1">
    <location>
        <begin position="277"/>
        <end position="304"/>
    </location>
</feature>
<feature type="region of interest" description="Disordered" evidence="1">
    <location>
        <begin position="570"/>
        <end position="616"/>
    </location>
</feature>
<evidence type="ECO:0000313" key="3">
    <source>
        <dbReference type="Proteomes" id="UP000245946"/>
    </source>
</evidence>
<feature type="compositionally biased region" description="Low complexity" evidence="1">
    <location>
        <begin position="238"/>
        <end position="256"/>
    </location>
</feature>
<proteinExistence type="predicted"/>
<evidence type="ECO:0000256" key="1">
    <source>
        <dbReference type="SAM" id="MobiDB-lite"/>
    </source>
</evidence>
<feature type="compositionally biased region" description="Low complexity" evidence="1">
    <location>
        <begin position="331"/>
        <end position="347"/>
    </location>
</feature>
<reference evidence="2 3" key="1">
    <citation type="journal article" date="2018" name="Mol. Biol. Evol.">
        <title>Broad Genomic Sampling Reveals a Smut Pathogenic Ancestry of the Fungal Clade Ustilaginomycotina.</title>
        <authorList>
            <person name="Kijpornyongpan T."/>
            <person name="Mondo S.J."/>
            <person name="Barry K."/>
            <person name="Sandor L."/>
            <person name="Lee J."/>
            <person name="Lipzen A."/>
            <person name="Pangilinan J."/>
            <person name="LaButti K."/>
            <person name="Hainaut M."/>
            <person name="Henrissat B."/>
            <person name="Grigoriev I.V."/>
            <person name="Spatafora J.W."/>
            <person name="Aime M.C."/>
        </authorList>
    </citation>
    <scope>NUCLEOTIDE SEQUENCE [LARGE SCALE GENOMIC DNA]</scope>
    <source>
        <strain evidence="2 3">MCA 4186</strain>
    </source>
</reference>
<feature type="compositionally biased region" description="Low complexity" evidence="1">
    <location>
        <begin position="281"/>
        <end position="295"/>
    </location>
</feature>
<feature type="region of interest" description="Disordered" evidence="1">
    <location>
        <begin position="118"/>
        <end position="214"/>
    </location>
</feature>
<organism evidence="2 3">
    <name type="scientific">Tilletiopsis washingtonensis</name>
    <dbReference type="NCBI Taxonomy" id="58919"/>
    <lineage>
        <taxon>Eukaryota</taxon>
        <taxon>Fungi</taxon>
        <taxon>Dikarya</taxon>
        <taxon>Basidiomycota</taxon>
        <taxon>Ustilaginomycotina</taxon>
        <taxon>Exobasidiomycetes</taxon>
        <taxon>Entylomatales</taxon>
        <taxon>Entylomatales incertae sedis</taxon>
        <taxon>Tilletiopsis</taxon>
    </lineage>
</organism>
<dbReference type="EMBL" id="KZ819286">
    <property type="protein sequence ID" value="PWO00113.1"/>
    <property type="molecule type" value="Genomic_DNA"/>
</dbReference>
<dbReference type="STRING" id="58919.A0A316ZGP8"/>
<feature type="region of interest" description="Disordered" evidence="1">
    <location>
        <begin position="331"/>
        <end position="356"/>
    </location>
</feature>
<feature type="region of interest" description="Disordered" evidence="1">
    <location>
        <begin position="655"/>
        <end position="712"/>
    </location>
</feature>
<evidence type="ECO:0000313" key="2">
    <source>
        <dbReference type="EMBL" id="PWO00113.1"/>
    </source>
</evidence>
<keyword evidence="3" id="KW-1185">Reference proteome</keyword>
<dbReference type="OrthoDB" id="1918at2759"/>
<dbReference type="PANTHER" id="PTHR12507">
    <property type="entry name" value="REDUCED GROWTH PHENOTYPE 1 RGP1, YEAST -RELATED"/>
    <property type="match status" value="1"/>
</dbReference>
<dbReference type="AlphaFoldDB" id="A0A316ZGP8"/>
<feature type="region of interest" description="Disordered" evidence="1">
    <location>
        <begin position="238"/>
        <end position="265"/>
    </location>
</feature>
<dbReference type="Pfam" id="PF08737">
    <property type="entry name" value="Rgp1"/>
    <property type="match status" value="1"/>
</dbReference>
<feature type="compositionally biased region" description="Low complexity" evidence="1">
    <location>
        <begin position="145"/>
        <end position="162"/>
    </location>
</feature>
<name>A0A316ZGP8_9BASI</name>
<gene>
    <name evidence="2" type="ORF">FA09DRAFT_315734</name>
</gene>